<evidence type="ECO:0000256" key="3">
    <source>
        <dbReference type="ARBA" id="ARBA00022603"/>
    </source>
</evidence>
<dbReference type="PANTHER" id="PTHR13200">
    <property type="entry name" value="EEF1A LYSINE METHYLTRANSFERASE 1"/>
    <property type="match status" value="1"/>
</dbReference>
<keyword evidence="3" id="KW-0489">Methyltransferase</keyword>
<organism evidence="6 7">
    <name type="scientific">Quillaja saponaria</name>
    <name type="common">Soap bark tree</name>
    <dbReference type="NCBI Taxonomy" id="32244"/>
    <lineage>
        <taxon>Eukaryota</taxon>
        <taxon>Viridiplantae</taxon>
        <taxon>Streptophyta</taxon>
        <taxon>Embryophyta</taxon>
        <taxon>Tracheophyta</taxon>
        <taxon>Spermatophyta</taxon>
        <taxon>Magnoliopsida</taxon>
        <taxon>eudicotyledons</taxon>
        <taxon>Gunneridae</taxon>
        <taxon>Pentapetalae</taxon>
        <taxon>rosids</taxon>
        <taxon>fabids</taxon>
        <taxon>Fabales</taxon>
        <taxon>Quillajaceae</taxon>
        <taxon>Quillaja</taxon>
    </lineage>
</organism>
<feature type="region of interest" description="Disordered" evidence="5">
    <location>
        <begin position="46"/>
        <end position="72"/>
    </location>
</feature>
<dbReference type="InterPro" id="IPR041370">
    <property type="entry name" value="Mlase_EEF1AKMT1/ZCCHC4"/>
</dbReference>
<dbReference type="AlphaFoldDB" id="A0AAD7PCA7"/>
<comment type="subcellular location">
    <subcellularLocation>
        <location evidence="1">Cytoplasm</location>
    </subcellularLocation>
</comment>
<accession>A0AAD7PCA7</accession>
<reference evidence="6" key="1">
    <citation type="journal article" date="2023" name="Science">
        <title>Elucidation of the pathway for biosynthesis of saponin adjuvants from the soapbark tree.</title>
        <authorList>
            <person name="Reed J."/>
            <person name="Orme A."/>
            <person name="El-Demerdash A."/>
            <person name="Owen C."/>
            <person name="Martin L.B.B."/>
            <person name="Misra R.C."/>
            <person name="Kikuchi S."/>
            <person name="Rejzek M."/>
            <person name="Martin A.C."/>
            <person name="Harkess A."/>
            <person name="Leebens-Mack J."/>
            <person name="Louveau T."/>
            <person name="Stephenson M.J."/>
            <person name="Osbourn A."/>
        </authorList>
    </citation>
    <scope>NUCLEOTIDE SEQUENCE</scope>
    <source>
        <strain evidence="6">S10</strain>
    </source>
</reference>
<dbReference type="Pfam" id="PF10237">
    <property type="entry name" value="N6-adenineMlase"/>
    <property type="match status" value="1"/>
</dbReference>
<feature type="region of interest" description="Disordered" evidence="5">
    <location>
        <begin position="1"/>
        <end position="27"/>
    </location>
</feature>
<sequence>MDHSFSGSQRYTQRRSQLNGGKGGRIWMNKESNLLSSISRRKNISTYDVSSSSADDKSHKLNDVSSSSADDDDPPILSFQAIAALKEFLAKQNPSVIVPDVKAEGDLKVALVSENWRLSQFWYDLEMAKALADKVVTLCEGFDSRVTFIDCPTPCTYLKKINPSVSVQLLEYDKYFEQYGSDYTFMTTINQRRREDVKEDQRDKLIYGYDIYIYI</sequence>
<gene>
    <name evidence="6" type="ORF">O6P43_030149</name>
</gene>
<comment type="caution">
    <text evidence="6">The sequence shown here is derived from an EMBL/GenBank/DDBJ whole genome shotgun (WGS) entry which is preliminary data.</text>
</comment>
<dbReference type="GO" id="GO:0005737">
    <property type="term" value="C:cytoplasm"/>
    <property type="evidence" value="ECO:0007669"/>
    <property type="project" value="UniProtKB-SubCell"/>
</dbReference>
<feature type="compositionally biased region" description="Polar residues" evidence="5">
    <location>
        <begin position="1"/>
        <end position="19"/>
    </location>
</feature>
<proteinExistence type="predicted"/>
<name>A0AAD7PCA7_QUISA</name>
<dbReference type="InterPro" id="IPR019369">
    <property type="entry name" value="Efm5/EEF1AKMT1"/>
</dbReference>
<dbReference type="EMBL" id="JARAOO010000012">
    <property type="protein sequence ID" value="KAJ7949857.1"/>
    <property type="molecule type" value="Genomic_DNA"/>
</dbReference>
<dbReference type="KEGG" id="qsa:O6P43_030149"/>
<evidence type="ECO:0000256" key="4">
    <source>
        <dbReference type="ARBA" id="ARBA00022679"/>
    </source>
</evidence>
<keyword evidence="7" id="KW-1185">Reference proteome</keyword>
<dbReference type="GO" id="GO:0016279">
    <property type="term" value="F:protein-lysine N-methyltransferase activity"/>
    <property type="evidence" value="ECO:0007669"/>
    <property type="project" value="InterPro"/>
</dbReference>
<evidence type="ECO:0000256" key="5">
    <source>
        <dbReference type="SAM" id="MobiDB-lite"/>
    </source>
</evidence>
<keyword evidence="2" id="KW-0963">Cytoplasm</keyword>
<dbReference type="GO" id="GO:0032259">
    <property type="term" value="P:methylation"/>
    <property type="evidence" value="ECO:0007669"/>
    <property type="project" value="UniProtKB-KW"/>
</dbReference>
<evidence type="ECO:0000256" key="1">
    <source>
        <dbReference type="ARBA" id="ARBA00004496"/>
    </source>
</evidence>
<dbReference type="PANTHER" id="PTHR13200:SF0">
    <property type="entry name" value="EEF1A LYSINE METHYLTRANSFERASE 1"/>
    <property type="match status" value="1"/>
</dbReference>
<evidence type="ECO:0000313" key="7">
    <source>
        <dbReference type="Proteomes" id="UP001163823"/>
    </source>
</evidence>
<evidence type="ECO:0000313" key="6">
    <source>
        <dbReference type="EMBL" id="KAJ7949857.1"/>
    </source>
</evidence>
<evidence type="ECO:0000256" key="2">
    <source>
        <dbReference type="ARBA" id="ARBA00022490"/>
    </source>
</evidence>
<protein>
    <submittedName>
        <fullName evidence="6">Protein-lysine N-methyltransferase</fullName>
    </submittedName>
</protein>
<keyword evidence="4" id="KW-0808">Transferase</keyword>
<dbReference type="Proteomes" id="UP001163823">
    <property type="component" value="Chromosome 12"/>
</dbReference>